<feature type="domain" description="Acyl-CoA thioesterase-like N-terminal HotDog" evidence="2">
    <location>
        <begin position="61"/>
        <end position="136"/>
    </location>
</feature>
<dbReference type="Pfam" id="PF20789">
    <property type="entry name" value="4HBT_3C"/>
    <property type="match status" value="1"/>
</dbReference>
<dbReference type="Gene3D" id="2.40.160.210">
    <property type="entry name" value="Acyl-CoA thioesterase, double hotdog domain"/>
    <property type="match status" value="1"/>
</dbReference>
<feature type="region of interest" description="Disordered" evidence="1">
    <location>
        <begin position="1"/>
        <end position="33"/>
    </location>
</feature>
<evidence type="ECO:0000259" key="2">
    <source>
        <dbReference type="Pfam" id="PF13622"/>
    </source>
</evidence>
<dbReference type="EMBL" id="JAEACQ010000261">
    <property type="protein sequence ID" value="MBL7631189.1"/>
    <property type="molecule type" value="Genomic_DNA"/>
</dbReference>
<reference evidence="4" key="1">
    <citation type="submission" date="2020-12" db="EMBL/GenBank/DDBJ databases">
        <title>Genomic characterization of non-nitrogen-fixing Frankia strains.</title>
        <authorList>
            <person name="Carlos-Shanley C."/>
            <person name="Guerra T."/>
            <person name="Hahn D."/>
        </authorList>
    </citation>
    <scope>NUCLEOTIDE SEQUENCE</scope>
    <source>
        <strain evidence="4">CN6</strain>
    </source>
</reference>
<dbReference type="Proteomes" id="UP000604475">
    <property type="component" value="Unassembled WGS sequence"/>
</dbReference>
<protein>
    <submittedName>
        <fullName evidence="4">Thioesterase family protein</fullName>
    </submittedName>
</protein>
<proteinExistence type="predicted"/>
<dbReference type="Pfam" id="PF13622">
    <property type="entry name" value="4HBT_3"/>
    <property type="match status" value="1"/>
</dbReference>
<dbReference type="InterPro" id="IPR029069">
    <property type="entry name" value="HotDog_dom_sf"/>
</dbReference>
<evidence type="ECO:0000256" key="1">
    <source>
        <dbReference type="SAM" id="MobiDB-lite"/>
    </source>
</evidence>
<keyword evidence="5" id="KW-1185">Reference proteome</keyword>
<dbReference type="AlphaFoldDB" id="A0A937RLT9"/>
<dbReference type="InterPro" id="IPR049449">
    <property type="entry name" value="TesB_ACOT8-like_N"/>
</dbReference>
<comment type="caution">
    <text evidence="4">The sequence shown here is derived from an EMBL/GenBank/DDBJ whole genome shotgun (WGS) entry which is preliminary data.</text>
</comment>
<feature type="region of interest" description="Disordered" evidence="1">
    <location>
        <begin position="146"/>
        <end position="167"/>
    </location>
</feature>
<sequence length="306" mass="32452">MTAAGPTPPAAVPAETARPTDPASIPEQGTQARERKAYFRRLDDGRYAPNDIAGGVWAAKTVSGRILGGLVTHVLEQEQSAPGYRLARLTVDMFRAIPMAPLTVTTALVRAGGRIRVADAHLSHDGTLIGRATAVFLRPSTNAPGEIWRPDRGEWTAPEPGDPRLAAGTVNPRIEGLPMLAGERPDGPLGPTRGVQRGGMWVRELHPVVEGMPMTPLTRVGLVADMTSATTHRGTGGIQYINTDWSLNLVREPVGEFLGVLARDQHAVDGVSFGQATIHDAAGLLGTCTVTALANPGRADPTRFPR</sequence>
<feature type="compositionally biased region" description="Pro residues" evidence="1">
    <location>
        <begin position="1"/>
        <end position="11"/>
    </location>
</feature>
<feature type="domain" description="Acyl-CoA thioesterase-like C-terminal" evidence="3">
    <location>
        <begin position="173"/>
        <end position="290"/>
    </location>
</feature>
<dbReference type="InterPro" id="IPR049450">
    <property type="entry name" value="ACOT8-like_C"/>
</dbReference>
<evidence type="ECO:0000313" key="4">
    <source>
        <dbReference type="EMBL" id="MBL7631189.1"/>
    </source>
</evidence>
<organism evidence="4 5">
    <name type="scientific">Frankia nepalensis</name>
    <dbReference type="NCBI Taxonomy" id="1836974"/>
    <lineage>
        <taxon>Bacteria</taxon>
        <taxon>Bacillati</taxon>
        <taxon>Actinomycetota</taxon>
        <taxon>Actinomycetes</taxon>
        <taxon>Frankiales</taxon>
        <taxon>Frankiaceae</taxon>
        <taxon>Frankia</taxon>
    </lineage>
</organism>
<evidence type="ECO:0000313" key="5">
    <source>
        <dbReference type="Proteomes" id="UP000604475"/>
    </source>
</evidence>
<dbReference type="RefSeq" id="WP_203001889.1">
    <property type="nucleotide sequence ID" value="NZ_JADWYW010000700.1"/>
</dbReference>
<gene>
    <name evidence="4" type="ORF">I7412_29325</name>
</gene>
<dbReference type="SUPFAM" id="SSF54637">
    <property type="entry name" value="Thioesterase/thiol ester dehydrase-isomerase"/>
    <property type="match status" value="2"/>
</dbReference>
<accession>A0A937RLT9</accession>
<dbReference type="InterPro" id="IPR042171">
    <property type="entry name" value="Acyl-CoA_hotdog"/>
</dbReference>
<evidence type="ECO:0000259" key="3">
    <source>
        <dbReference type="Pfam" id="PF20789"/>
    </source>
</evidence>
<name>A0A937RLT9_9ACTN</name>